<keyword evidence="2" id="KW-1185">Reference proteome</keyword>
<proteinExistence type="predicted"/>
<accession>A0ACC1MXC1</accession>
<organism evidence="1 2">
    <name type="scientific">Zarea fungicola</name>
    <dbReference type="NCBI Taxonomy" id="93591"/>
    <lineage>
        <taxon>Eukaryota</taxon>
        <taxon>Fungi</taxon>
        <taxon>Dikarya</taxon>
        <taxon>Ascomycota</taxon>
        <taxon>Pezizomycotina</taxon>
        <taxon>Sordariomycetes</taxon>
        <taxon>Hypocreomycetidae</taxon>
        <taxon>Hypocreales</taxon>
        <taxon>Cordycipitaceae</taxon>
        <taxon>Zarea</taxon>
    </lineage>
</organism>
<reference evidence="1" key="1">
    <citation type="submission" date="2022-08" db="EMBL/GenBank/DDBJ databases">
        <title>Genome Sequence of Lecanicillium fungicola.</title>
        <authorList>
            <person name="Buettner E."/>
        </authorList>
    </citation>
    <scope>NUCLEOTIDE SEQUENCE</scope>
    <source>
        <strain evidence="1">Babe33</strain>
    </source>
</reference>
<dbReference type="EMBL" id="JANJQO010001392">
    <property type="protein sequence ID" value="KAJ2971168.1"/>
    <property type="molecule type" value="Genomic_DNA"/>
</dbReference>
<sequence length="120" mass="13592">MTSKYVIEKLSLQSVEPHQHASIRTTVDPWSRPLEGAQGWLEGLETIVPKLYVTYGGREVLGDHSRMLMTTLKKESPAVEIVSYEAPKELHDGILVEYLMRKPAVGAKKMKTWFKSIILP</sequence>
<protein>
    <submittedName>
        <fullName evidence="1">Uncharacterized protein</fullName>
    </submittedName>
</protein>
<evidence type="ECO:0000313" key="1">
    <source>
        <dbReference type="EMBL" id="KAJ2971168.1"/>
    </source>
</evidence>
<evidence type="ECO:0000313" key="2">
    <source>
        <dbReference type="Proteomes" id="UP001143910"/>
    </source>
</evidence>
<comment type="caution">
    <text evidence="1">The sequence shown here is derived from an EMBL/GenBank/DDBJ whole genome shotgun (WGS) entry which is preliminary data.</text>
</comment>
<name>A0ACC1MXC1_9HYPO</name>
<dbReference type="Proteomes" id="UP001143910">
    <property type="component" value="Unassembled WGS sequence"/>
</dbReference>
<gene>
    <name evidence="1" type="ORF">NQ176_g7829</name>
</gene>